<dbReference type="AlphaFoldDB" id="A0A9P4XXV9"/>
<comment type="caution">
    <text evidence="3">The sequence shown here is derived from an EMBL/GenBank/DDBJ whole genome shotgun (WGS) entry which is preliminary data.</text>
</comment>
<protein>
    <submittedName>
        <fullName evidence="3">PLC-like phosphodiesterase</fullName>
    </submittedName>
</protein>
<dbReference type="GO" id="GO:0008081">
    <property type="term" value="F:phosphoric diester hydrolase activity"/>
    <property type="evidence" value="ECO:0007669"/>
    <property type="project" value="InterPro"/>
</dbReference>
<evidence type="ECO:0000313" key="3">
    <source>
        <dbReference type="EMBL" id="KAF3762881.1"/>
    </source>
</evidence>
<dbReference type="Pfam" id="PF03009">
    <property type="entry name" value="GDPD"/>
    <property type="match status" value="1"/>
</dbReference>
<dbReference type="SUPFAM" id="SSF51695">
    <property type="entry name" value="PLC-like phosphodiesterases"/>
    <property type="match status" value="1"/>
</dbReference>
<evidence type="ECO:0000256" key="1">
    <source>
        <dbReference type="SAM" id="MobiDB-lite"/>
    </source>
</evidence>
<accession>A0A9P4XXV9</accession>
<dbReference type="PANTHER" id="PTHR43805:SF1">
    <property type="entry name" value="GP-PDE DOMAIN-CONTAINING PROTEIN"/>
    <property type="match status" value="1"/>
</dbReference>
<dbReference type="OrthoDB" id="1058301at2759"/>
<evidence type="ECO:0000313" key="4">
    <source>
        <dbReference type="Proteomes" id="UP000803844"/>
    </source>
</evidence>
<gene>
    <name evidence="3" type="ORF">M406DRAFT_347708</name>
</gene>
<feature type="region of interest" description="Disordered" evidence="1">
    <location>
        <begin position="1"/>
        <end position="38"/>
    </location>
</feature>
<organism evidence="3 4">
    <name type="scientific">Cryphonectria parasitica (strain ATCC 38755 / EP155)</name>
    <dbReference type="NCBI Taxonomy" id="660469"/>
    <lineage>
        <taxon>Eukaryota</taxon>
        <taxon>Fungi</taxon>
        <taxon>Dikarya</taxon>
        <taxon>Ascomycota</taxon>
        <taxon>Pezizomycotina</taxon>
        <taxon>Sordariomycetes</taxon>
        <taxon>Sordariomycetidae</taxon>
        <taxon>Diaporthales</taxon>
        <taxon>Cryphonectriaceae</taxon>
        <taxon>Cryphonectria-Endothia species complex</taxon>
        <taxon>Cryphonectria</taxon>
    </lineage>
</organism>
<dbReference type="Gene3D" id="3.20.20.190">
    <property type="entry name" value="Phosphatidylinositol (PI) phosphodiesterase"/>
    <property type="match status" value="1"/>
</dbReference>
<dbReference type="InterPro" id="IPR017946">
    <property type="entry name" value="PLC-like_Pdiesterase_TIM-brl"/>
</dbReference>
<keyword evidence="4" id="KW-1185">Reference proteome</keyword>
<dbReference type="CDD" id="cd08570">
    <property type="entry name" value="GDPD_YPL206cp_fungi"/>
    <property type="match status" value="1"/>
</dbReference>
<proteinExistence type="predicted"/>
<dbReference type="PANTHER" id="PTHR43805">
    <property type="entry name" value="GLYCEROPHOSPHORYL DIESTER PHOSPHODIESTERASE"/>
    <property type="match status" value="1"/>
</dbReference>
<dbReference type="RefSeq" id="XP_040773860.1">
    <property type="nucleotide sequence ID" value="XM_040922322.1"/>
</dbReference>
<evidence type="ECO:0000259" key="2">
    <source>
        <dbReference type="PROSITE" id="PS51704"/>
    </source>
</evidence>
<dbReference type="EMBL" id="MU032350">
    <property type="protein sequence ID" value="KAF3762881.1"/>
    <property type="molecule type" value="Genomic_DNA"/>
</dbReference>
<name>A0A9P4XXV9_CRYP1</name>
<dbReference type="PROSITE" id="PS51704">
    <property type="entry name" value="GP_PDE"/>
    <property type="match status" value="1"/>
</dbReference>
<dbReference type="InterPro" id="IPR030395">
    <property type="entry name" value="GP_PDE_dom"/>
</dbReference>
<sequence length="302" mass="34221">MGEAAADVKSALRQRVLSDETTDVNKPPSSSDDNGIPPAWWTLNHNGMPQAVAHRGYKASFPENTMGAFRGAVEVGAHAIETDLHLSKDKVVVISHDKDLKRCYGEEGLVRDRDWAYLQTLRTLREPRQPMPRLSELLAYLAEPGNEAVWLLLDIKIDDPAGEMIPRIAETILREAPQPPPSAAWTRRVVLGCWTAKHLRLCHELLPGFAIAWIGVTLPLARQYLRVPNVAINMRQEPLYCLGGPRFIRDCQEDGRPLYAWTVNKVSWMRWAIRKKLDCIMTDDPKLFLEVLEDDDDNDKEL</sequence>
<dbReference type="GO" id="GO:0006629">
    <property type="term" value="P:lipid metabolic process"/>
    <property type="evidence" value="ECO:0007669"/>
    <property type="project" value="InterPro"/>
</dbReference>
<dbReference type="Proteomes" id="UP000803844">
    <property type="component" value="Unassembled WGS sequence"/>
</dbReference>
<dbReference type="GeneID" id="63839451"/>
<reference evidence="3" key="1">
    <citation type="journal article" date="2020" name="Phytopathology">
        <title>Genome sequence of the chestnut blight fungus Cryphonectria parasitica EP155: A fundamental resource for an archetypical invasive plant pathogen.</title>
        <authorList>
            <person name="Crouch J.A."/>
            <person name="Dawe A."/>
            <person name="Aerts A."/>
            <person name="Barry K."/>
            <person name="Churchill A.C.L."/>
            <person name="Grimwood J."/>
            <person name="Hillman B."/>
            <person name="Milgroom M.G."/>
            <person name="Pangilinan J."/>
            <person name="Smith M."/>
            <person name="Salamov A."/>
            <person name="Schmutz J."/>
            <person name="Yadav J."/>
            <person name="Grigoriev I.V."/>
            <person name="Nuss D."/>
        </authorList>
    </citation>
    <scope>NUCLEOTIDE SEQUENCE</scope>
    <source>
        <strain evidence="3">EP155</strain>
    </source>
</reference>
<feature type="domain" description="GP-PDE" evidence="2">
    <location>
        <begin position="49"/>
        <end position="292"/>
    </location>
</feature>